<dbReference type="PIRSF" id="PIRSF000654">
    <property type="entry name" value="Integrin-linked_kinase"/>
    <property type="match status" value="1"/>
</dbReference>
<feature type="binding site" evidence="1">
    <location>
        <position position="100"/>
    </location>
    <ligand>
        <name>ATP</name>
        <dbReference type="ChEBI" id="CHEBI:30616"/>
    </ligand>
</feature>
<evidence type="ECO:0000313" key="5">
    <source>
        <dbReference type="EMBL" id="GJT49239.1"/>
    </source>
</evidence>
<evidence type="ECO:0000256" key="1">
    <source>
        <dbReference type="PROSITE-ProRule" id="PRU10141"/>
    </source>
</evidence>
<name>A0ABQ5EE97_9ASTR</name>
<feature type="chain" id="PRO_5047245026" evidence="3">
    <location>
        <begin position="21"/>
        <end position="349"/>
    </location>
</feature>
<dbReference type="InterPro" id="IPR000719">
    <property type="entry name" value="Prot_kinase_dom"/>
</dbReference>
<dbReference type="CDD" id="cd14066">
    <property type="entry name" value="STKc_IRAK"/>
    <property type="match status" value="1"/>
</dbReference>
<dbReference type="EMBL" id="BQNB010016220">
    <property type="protein sequence ID" value="GJT49239.1"/>
    <property type="molecule type" value="Genomic_DNA"/>
</dbReference>
<dbReference type="Proteomes" id="UP001151760">
    <property type="component" value="Unassembled WGS sequence"/>
</dbReference>
<comment type="caution">
    <text evidence="5">The sequence shown here is derived from an EMBL/GenBank/DDBJ whole genome shotgun (WGS) entry which is preliminary data.</text>
</comment>
<feature type="signal peptide" evidence="3">
    <location>
        <begin position="1"/>
        <end position="20"/>
    </location>
</feature>
<dbReference type="InterPro" id="IPR017441">
    <property type="entry name" value="Protein_kinase_ATP_BS"/>
</dbReference>
<dbReference type="PROSITE" id="PS00107">
    <property type="entry name" value="PROTEIN_KINASE_ATP"/>
    <property type="match status" value="1"/>
</dbReference>
<dbReference type="PROSITE" id="PS50011">
    <property type="entry name" value="PROTEIN_KINASE_DOM"/>
    <property type="match status" value="1"/>
</dbReference>
<sequence>MMLLCCSLLWQAHDGCFSFAQPVLHQRKRVNHHSTTNQKSSRGSTPSDSSLPSNRSRRFTLTEVKAATNNFNDSCVIGNGGFGKVYKGYVDNAATTVAIKRLNPSSSQGFHEFHTEIEMLSKLRHVHLVSLIGYCNENGEMVLVYDYMTHGTLREHLYKTNNPLLSWETRLTICIGAAKGLLYLHTGAKRTIIHRDDKSTNILLDENWVAKVSDFGLSKVGSRDPLHKHVSTMVKGSIGYIDPEYCRNKKLTEKSDVYSFGVVLFEVLCARPVIVPRVRDEQVNLAEWGKTCYRRGTLVEIIDEKISDQIAPGCLRKFGEVANSCLHQEGCERPAMDEIVWGLEFALEL</sequence>
<feature type="domain" description="Protein kinase" evidence="4">
    <location>
        <begin position="71"/>
        <end position="346"/>
    </location>
</feature>
<keyword evidence="1" id="KW-0067">ATP-binding</keyword>
<accession>A0ABQ5EE97</accession>
<dbReference type="InterPro" id="IPR045272">
    <property type="entry name" value="ANXUR1/2-like"/>
</dbReference>
<feature type="region of interest" description="Disordered" evidence="2">
    <location>
        <begin position="30"/>
        <end position="55"/>
    </location>
</feature>
<reference evidence="5" key="1">
    <citation type="journal article" date="2022" name="Int. J. Mol. Sci.">
        <title>Draft Genome of Tanacetum Coccineum: Genomic Comparison of Closely Related Tanacetum-Family Plants.</title>
        <authorList>
            <person name="Yamashiro T."/>
            <person name="Shiraishi A."/>
            <person name="Nakayama K."/>
            <person name="Satake H."/>
        </authorList>
    </citation>
    <scope>NUCLEOTIDE SEQUENCE</scope>
</reference>
<keyword evidence="1" id="KW-0547">Nucleotide-binding</keyword>
<protein>
    <submittedName>
        <fullName evidence="5">Receptor-like protein kinase FERONIA</fullName>
    </submittedName>
</protein>
<dbReference type="Pfam" id="PF07714">
    <property type="entry name" value="PK_Tyr_Ser-Thr"/>
    <property type="match status" value="1"/>
</dbReference>
<gene>
    <name evidence="5" type="ORF">Tco_0975396</name>
</gene>
<evidence type="ECO:0000259" key="4">
    <source>
        <dbReference type="PROSITE" id="PS50011"/>
    </source>
</evidence>
<dbReference type="PANTHER" id="PTHR27003">
    <property type="entry name" value="OS07G0166700 PROTEIN"/>
    <property type="match status" value="1"/>
</dbReference>
<dbReference type="SUPFAM" id="SSF56112">
    <property type="entry name" value="Protein kinase-like (PK-like)"/>
    <property type="match status" value="1"/>
</dbReference>
<dbReference type="Gene3D" id="3.30.200.20">
    <property type="entry name" value="Phosphorylase Kinase, domain 1"/>
    <property type="match status" value="1"/>
</dbReference>
<evidence type="ECO:0000256" key="2">
    <source>
        <dbReference type="SAM" id="MobiDB-lite"/>
    </source>
</evidence>
<keyword evidence="6" id="KW-1185">Reference proteome</keyword>
<evidence type="ECO:0000313" key="6">
    <source>
        <dbReference type="Proteomes" id="UP001151760"/>
    </source>
</evidence>
<dbReference type="InterPro" id="IPR001245">
    <property type="entry name" value="Ser-Thr/Tyr_kinase_cat_dom"/>
</dbReference>
<reference evidence="5" key="2">
    <citation type="submission" date="2022-01" db="EMBL/GenBank/DDBJ databases">
        <authorList>
            <person name="Yamashiro T."/>
            <person name="Shiraishi A."/>
            <person name="Satake H."/>
            <person name="Nakayama K."/>
        </authorList>
    </citation>
    <scope>NUCLEOTIDE SEQUENCE</scope>
</reference>
<keyword evidence="3" id="KW-0732">Signal</keyword>
<evidence type="ECO:0000256" key="3">
    <source>
        <dbReference type="SAM" id="SignalP"/>
    </source>
</evidence>
<dbReference type="InterPro" id="IPR011009">
    <property type="entry name" value="Kinase-like_dom_sf"/>
</dbReference>
<feature type="compositionally biased region" description="Polar residues" evidence="2">
    <location>
        <begin position="33"/>
        <end position="54"/>
    </location>
</feature>
<dbReference type="Gene3D" id="1.10.510.10">
    <property type="entry name" value="Transferase(Phosphotransferase) domain 1"/>
    <property type="match status" value="1"/>
</dbReference>
<dbReference type="PANTHER" id="PTHR27003:SF434">
    <property type="entry name" value="RECEPTOR-LIKE PROTEIN KINASE FERONIA"/>
    <property type="match status" value="1"/>
</dbReference>
<proteinExistence type="predicted"/>
<organism evidence="5 6">
    <name type="scientific">Tanacetum coccineum</name>
    <dbReference type="NCBI Taxonomy" id="301880"/>
    <lineage>
        <taxon>Eukaryota</taxon>
        <taxon>Viridiplantae</taxon>
        <taxon>Streptophyta</taxon>
        <taxon>Embryophyta</taxon>
        <taxon>Tracheophyta</taxon>
        <taxon>Spermatophyta</taxon>
        <taxon>Magnoliopsida</taxon>
        <taxon>eudicotyledons</taxon>
        <taxon>Gunneridae</taxon>
        <taxon>Pentapetalae</taxon>
        <taxon>asterids</taxon>
        <taxon>campanulids</taxon>
        <taxon>Asterales</taxon>
        <taxon>Asteraceae</taxon>
        <taxon>Asteroideae</taxon>
        <taxon>Anthemideae</taxon>
        <taxon>Anthemidinae</taxon>
        <taxon>Tanacetum</taxon>
    </lineage>
</organism>